<evidence type="ECO:0000256" key="1">
    <source>
        <dbReference type="SAM" id="SignalP"/>
    </source>
</evidence>
<feature type="signal peptide" evidence="1">
    <location>
        <begin position="1"/>
        <end position="21"/>
    </location>
</feature>
<comment type="caution">
    <text evidence="2">The sequence shown here is derived from an EMBL/GenBank/DDBJ whole genome shotgun (WGS) entry which is preliminary data.</text>
</comment>
<accession>A0AAN7T784</accession>
<keyword evidence="1" id="KW-0732">Signal</keyword>
<dbReference type="AlphaFoldDB" id="A0AAN7T784"/>
<gene>
    <name evidence="2" type="ORF">LTR62_002643</name>
</gene>
<name>A0AAN7T784_9PEZI</name>
<dbReference type="Proteomes" id="UP001310890">
    <property type="component" value="Unassembled WGS sequence"/>
</dbReference>
<protein>
    <submittedName>
        <fullName evidence="2">Uncharacterized protein</fullName>
    </submittedName>
</protein>
<evidence type="ECO:0000313" key="2">
    <source>
        <dbReference type="EMBL" id="KAK5104870.1"/>
    </source>
</evidence>
<sequence>MTSRYSTIKAIMLFTAAEALASSIAATTQLPRVPGLQEWTPKPTPAPELPHVALARRDFSSICGYVDGVSTNSLDCGPGVCGFNTYSSAFGCCSSTYISANSAYAADSNTAVMACTDSSYPYCAPLTYSGGLSNYFCAVTTMGTTPQPVLASWVYGVNFSTSSIPVASTTSTPGPSSTGSNSASYAAASYTGSSNNIAVSSPSPTAFSQSQQFGYATASGSTASASTSSTKSGSSAIAPGGVLRAPLLAVICVLGLLL</sequence>
<dbReference type="EMBL" id="JAVRRL010000186">
    <property type="protein sequence ID" value="KAK5104870.1"/>
    <property type="molecule type" value="Genomic_DNA"/>
</dbReference>
<proteinExistence type="predicted"/>
<organism evidence="2 3">
    <name type="scientific">Meristemomyces frigidus</name>
    <dbReference type="NCBI Taxonomy" id="1508187"/>
    <lineage>
        <taxon>Eukaryota</taxon>
        <taxon>Fungi</taxon>
        <taxon>Dikarya</taxon>
        <taxon>Ascomycota</taxon>
        <taxon>Pezizomycotina</taxon>
        <taxon>Dothideomycetes</taxon>
        <taxon>Dothideomycetidae</taxon>
        <taxon>Mycosphaerellales</taxon>
        <taxon>Teratosphaeriaceae</taxon>
        <taxon>Meristemomyces</taxon>
    </lineage>
</organism>
<reference evidence="2" key="1">
    <citation type="submission" date="2023-08" db="EMBL/GenBank/DDBJ databases">
        <title>Black Yeasts Isolated from many extreme environments.</title>
        <authorList>
            <person name="Coleine C."/>
            <person name="Stajich J.E."/>
            <person name="Selbmann L."/>
        </authorList>
    </citation>
    <scope>NUCLEOTIDE SEQUENCE</scope>
    <source>
        <strain evidence="2">CCFEE 5401</strain>
    </source>
</reference>
<evidence type="ECO:0000313" key="3">
    <source>
        <dbReference type="Proteomes" id="UP001310890"/>
    </source>
</evidence>
<feature type="chain" id="PRO_5043017894" evidence="1">
    <location>
        <begin position="22"/>
        <end position="258"/>
    </location>
</feature>